<dbReference type="CDD" id="cd13433">
    <property type="entry name" value="Na_channel_gate"/>
    <property type="match status" value="1"/>
</dbReference>
<dbReference type="RefSeq" id="XP_009028722.1">
    <property type="nucleotide sequence ID" value="XM_009030474.1"/>
</dbReference>
<name>T1G7B6_HELRO</name>
<evidence type="ECO:0000256" key="14">
    <source>
        <dbReference type="ARBA" id="ARBA00023303"/>
    </source>
</evidence>
<dbReference type="Gene3D" id="1.20.120.350">
    <property type="entry name" value="Voltage-gated potassium channels. Chain C"/>
    <property type="match status" value="3"/>
</dbReference>
<protein>
    <recommendedName>
        <fullName evidence="15">Sodium channel protein</fullName>
    </recommendedName>
</protein>
<evidence type="ECO:0000256" key="7">
    <source>
        <dbReference type="ARBA" id="ARBA00022882"/>
    </source>
</evidence>
<evidence type="ECO:0000256" key="3">
    <source>
        <dbReference type="ARBA" id="ARBA00022461"/>
    </source>
</evidence>
<dbReference type="InterPro" id="IPR001696">
    <property type="entry name" value="Na_channel_asu"/>
</dbReference>
<dbReference type="GO" id="GO:0001518">
    <property type="term" value="C:voltage-gated sodium channel complex"/>
    <property type="evidence" value="ECO:0000318"/>
    <property type="project" value="GO_Central"/>
</dbReference>
<feature type="domain" description="Ion transport" evidence="16">
    <location>
        <begin position="1351"/>
        <end position="1596"/>
    </location>
</feature>
<evidence type="ECO:0000256" key="4">
    <source>
        <dbReference type="ARBA" id="ARBA00022475"/>
    </source>
</evidence>
<dbReference type="Gene3D" id="1.10.287.70">
    <property type="match status" value="4"/>
</dbReference>
<feature type="transmembrane region" description="Helical" evidence="15">
    <location>
        <begin position="171"/>
        <end position="193"/>
    </location>
</feature>
<keyword evidence="6" id="KW-0677">Repeat</keyword>
<evidence type="ECO:0000313" key="19">
    <source>
        <dbReference type="Proteomes" id="UP000015101"/>
    </source>
</evidence>
<dbReference type="FunFam" id="1.10.287.70:FF:000001">
    <property type="entry name" value="Sodium channel protein"/>
    <property type="match status" value="1"/>
</dbReference>
<gene>
    <name evidence="18" type="primary">20216963</name>
    <name evidence="17" type="ORF">HELRODRAFT_89291</name>
</gene>
<keyword evidence="13 15" id="KW-0739">Sodium transport</keyword>
<dbReference type="EMBL" id="AMQM01007512">
    <property type="status" value="NOT_ANNOTATED_CDS"/>
    <property type="molecule type" value="Genomic_DNA"/>
</dbReference>
<reference evidence="18" key="3">
    <citation type="submission" date="2015-06" db="UniProtKB">
        <authorList>
            <consortium name="EnsemblMetazoa"/>
        </authorList>
    </citation>
    <scope>IDENTIFICATION</scope>
</reference>
<keyword evidence="10 15" id="KW-0406">Ion transport</keyword>
<dbReference type="Proteomes" id="UP000015101">
    <property type="component" value="Unassembled WGS sequence"/>
</dbReference>
<keyword evidence="3 15" id="KW-0894">Sodium channel</keyword>
<evidence type="ECO:0000256" key="6">
    <source>
        <dbReference type="ARBA" id="ARBA00022737"/>
    </source>
</evidence>
<evidence type="ECO:0000259" key="16">
    <source>
        <dbReference type="Pfam" id="PF00520"/>
    </source>
</evidence>
<feature type="transmembrane region" description="Helical" evidence="15">
    <location>
        <begin position="1563"/>
        <end position="1587"/>
    </location>
</feature>
<dbReference type="InterPro" id="IPR027359">
    <property type="entry name" value="Volt_channel_dom_sf"/>
</dbReference>
<dbReference type="KEGG" id="hro:HELRODRAFT_89291"/>
<dbReference type="GO" id="GO:0005248">
    <property type="term" value="F:voltage-gated sodium channel activity"/>
    <property type="evidence" value="ECO:0000318"/>
    <property type="project" value="GO_Central"/>
</dbReference>
<feature type="transmembrane region" description="Helical" evidence="15">
    <location>
        <begin position="1512"/>
        <end position="1534"/>
    </location>
</feature>
<dbReference type="Pfam" id="PF00520">
    <property type="entry name" value="Ion_trans"/>
    <property type="match status" value="4"/>
</dbReference>
<keyword evidence="19" id="KW-1185">Reference proteome</keyword>
<evidence type="ECO:0000256" key="8">
    <source>
        <dbReference type="ARBA" id="ARBA00022989"/>
    </source>
</evidence>
<feature type="transmembrane region" description="Helical" evidence="15">
    <location>
        <begin position="869"/>
        <end position="889"/>
    </location>
</feature>
<feature type="transmembrane region" description="Helical" evidence="15">
    <location>
        <begin position="757"/>
        <end position="780"/>
    </location>
</feature>
<dbReference type="GeneID" id="20216963"/>
<comment type="similarity">
    <text evidence="15">Belongs to the sodium channel (TC 1.A.1.10) family.</text>
</comment>
<dbReference type="EMBL" id="AMQM01007513">
    <property type="status" value="NOT_ANNOTATED_CDS"/>
    <property type="molecule type" value="Genomic_DNA"/>
</dbReference>
<dbReference type="PANTHER" id="PTHR10037">
    <property type="entry name" value="VOLTAGE-GATED CATION CHANNEL CALCIUM AND SODIUM"/>
    <property type="match status" value="1"/>
</dbReference>
<accession>T1G7B6</accession>
<feature type="transmembrane region" description="Helical" evidence="15">
    <location>
        <begin position="676"/>
        <end position="704"/>
    </location>
</feature>
<dbReference type="Gene3D" id="1.10.238.10">
    <property type="entry name" value="EF-hand"/>
    <property type="match status" value="1"/>
</dbReference>
<dbReference type="STRING" id="6412.T1G7B6"/>
<keyword evidence="7 15" id="KW-0851">Voltage-gated channel</keyword>
<keyword evidence="12" id="KW-1015">Disulfide bond</keyword>
<keyword evidence="11 15" id="KW-0472">Membrane</keyword>
<feature type="transmembrane region" description="Helical" evidence="15">
    <location>
        <begin position="725"/>
        <end position="745"/>
    </location>
</feature>
<evidence type="ECO:0000256" key="11">
    <source>
        <dbReference type="ARBA" id="ARBA00023136"/>
    </source>
</evidence>
<keyword evidence="4" id="KW-1003">Cell membrane</keyword>
<dbReference type="EnsemblMetazoa" id="HelroT89291">
    <property type="protein sequence ID" value="HelroP89291"/>
    <property type="gene ID" value="HelroG89291"/>
</dbReference>
<dbReference type="InterPro" id="IPR044564">
    <property type="entry name" value="Na_chnl_inactivation_gate"/>
</dbReference>
<keyword evidence="2 15" id="KW-0813">Transport</keyword>
<dbReference type="FunFam" id="1.20.120.350:FF:000068">
    <property type="entry name" value="Sodium channel protein"/>
    <property type="match status" value="1"/>
</dbReference>
<reference evidence="19" key="1">
    <citation type="submission" date="2012-12" db="EMBL/GenBank/DDBJ databases">
        <authorList>
            <person name="Hellsten U."/>
            <person name="Grimwood J."/>
            <person name="Chapman J.A."/>
            <person name="Shapiro H."/>
            <person name="Aerts A."/>
            <person name="Otillar R.P."/>
            <person name="Terry A.Y."/>
            <person name="Boore J.L."/>
            <person name="Simakov O."/>
            <person name="Marletaz F."/>
            <person name="Cho S.-J."/>
            <person name="Edsinger-Gonzales E."/>
            <person name="Havlak P."/>
            <person name="Kuo D.-H."/>
            <person name="Larsson T."/>
            <person name="Lv J."/>
            <person name="Arendt D."/>
            <person name="Savage R."/>
            <person name="Osoegawa K."/>
            <person name="de Jong P."/>
            <person name="Lindberg D.R."/>
            <person name="Seaver E.C."/>
            <person name="Weisblat D.A."/>
            <person name="Putnam N.H."/>
            <person name="Grigoriev I.V."/>
            <person name="Rokhsar D.S."/>
        </authorList>
    </citation>
    <scope>NUCLEOTIDE SEQUENCE</scope>
</reference>
<dbReference type="eggNOG" id="KOG2301">
    <property type="taxonomic scope" value="Eukaryota"/>
</dbReference>
<evidence type="ECO:0000256" key="2">
    <source>
        <dbReference type="ARBA" id="ARBA00022448"/>
    </source>
</evidence>
<evidence type="ECO:0000256" key="13">
    <source>
        <dbReference type="ARBA" id="ARBA00023201"/>
    </source>
</evidence>
<keyword evidence="14 15" id="KW-0407">Ion channel</keyword>
<dbReference type="FunFam" id="1.20.120.350:FF:000004">
    <property type="entry name" value="Sodium channel protein"/>
    <property type="match status" value="1"/>
</dbReference>
<sequence length="1792" mass="207591">NLGTLRTFRVFRALKTVAVVPGSLKLIVGALMEAVIRLRDVIILTLFMLSIFSLIGLQMYHGKLLKKCVKVPHKSWIEYASPEQIHSFEMDKRNWLKTASGDYEVCDSEDGSGKPCPQGYKCEEVGENPNYGYTNFDNFYYAFLCSFRLMTLDSWESLYQLVLKSMGEYHMIFFIFVVFLGSFYLINLILAIVATSYDDCRKREEKESEELLAAALYFIIIEQAEEERQIALIEEAMQTSPALSNVDIISQVANIENNRSNSGNNVIESVGVTFKDISAPCLLPMKHSGITTKSISCQAAQKIPTPGKNFRLRLRFKDHSVVVLNFENNWINQKLQRTHQSRLTVYINLLSHYLDRSLRILPIFFSASAFLFSPAFLTSDNNFLSNYTSNFSLWLFTKILHKDFTPNSQRIVKKLSRSIQNITIHKVPFPSSDLKNLTNNLSVEKWQLKWIKTLDFLKLSMPSVNNKKFNNGYLNRHLQSFINRLNIGHSAITHFWILNKTKTPNCEACNKKLSIQHILTELSFKESKMPCAYKILIQFEKLLFGWEYPLWWQKISKIIEVFVMDPFLDLFITFCIIFNTIILAIDHADIQEDVSNVLRIANLVFTVIFTTEVCLKITALGFLKYLANRWNSFDLFIVVLSLAELGLQKFKPFSILRSFRLLRIFKLAKSWPTLNLLILIIGKTVGALGNLCLVLAIIIFIFAVMGMQLFKAFYKSTERWNFCDFLHSFMIVFRVLCGEWIESMWNCMMYTGSTFCIPFFLLTMIIGNLVVLNLFLALLLSSFGTESLKQNLSIYETAKKTKLQEAVDRILRFALFLKYRTDTVRLQFYIENRLNNVSSELVQSVRVPCLTLLSRDGMRRKVLSPSFDIMSLRFVAIFGYMKFFFYFYIKPKTDVNWQNRKHTVSNKNRSTLMHTFYTHVLFYRIQNISRKCNIKLKSDDLGHGGMLKYVEYDESSLLSISRSSSFNSDLVFMDNPKLEEVAVVRVNFPDDCCPKKFIFKNDLWAIMMRSKYGRRWWAFRCYCKKLVENKLFESFIIVIIILSSLSLAFEDKNIIYHHQMKLVLEHLDKIFTIAFSLELVLKMIAHGPIHYFKDAWCWLDFIIVLISFVGTIAEKYVLNNMTAFRALRTFRALRPLKAVSRWEGMKVVVNALFQAIPAIFNVLLVCLVFWLIFGIMGVTLFAGKFDYCRDNNETRIINNSNITNKNDCLTYGYEWYKPKVNFDNVAAAYLALFQVATFKGWMEILANSADIKEKDDQPEYESQPYTCLYFVVFIIFGSFFTLNLFIGVIIDNFNVQKRKAGGSLDMFLTEDQKRYYNAMKKLGSKKPRKPIPKPKMKCQLYFFKLVSNDKFDMAIMFVIVFNMLCMAIEHHNQPKELEDLLDYFNQLFVAIFTLEFLLKLIAFRIYYFKHPWNVFDFSVVIVSILGLAVLKFVKKHLVSPTLIRVIRVFRVGRILRLVKSAKGIRTLLFSLAVSLPALFNIGLLLFLIMFIYAVFGMSFFMNVEHKYGIDDIFNFETVYHGLLILFQIATSAGWNGVLEALMNESTNCTGDANANSYDGSKLAIPYLVTYLIISFLVIINMYIAVILENFSQATEDVQRGLTQDDIDMYYETWEKFDEHATGYIKFDKLSEFLDALEEPLGIPVPNYFVIIHLDIPICDNDLVHCVDILDALTKYYLGTSKDAARELGDVKKGSGKKNYSTSTTTLQRQREIFCAKVIQVVWRKHVEQRRMQRKQTENLKRSSDGMIDKQINTANNQSNSIECADFYLDSGNNKTSEKAEAMLLMNPNYLNI</sequence>
<dbReference type="SUPFAM" id="SSF81324">
    <property type="entry name" value="Voltage-gated potassium channels"/>
    <property type="match status" value="4"/>
</dbReference>
<dbReference type="InterPro" id="IPR005821">
    <property type="entry name" value="Ion_trans_dom"/>
</dbReference>
<proteinExistence type="inferred from homology"/>
<evidence type="ECO:0000256" key="10">
    <source>
        <dbReference type="ARBA" id="ARBA00023065"/>
    </source>
</evidence>
<feature type="transmembrane region" description="Helical" evidence="15">
    <location>
        <begin position="1383"/>
        <end position="1402"/>
    </location>
</feature>
<feature type="transmembrane region" description="Helical" evidence="15">
    <location>
        <begin position="1268"/>
        <end position="1290"/>
    </location>
</feature>
<dbReference type="GO" id="GO:0086010">
    <property type="term" value="P:membrane depolarization during action potential"/>
    <property type="evidence" value="ECO:0000318"/>
    <property type="project" value="GO_Central"/>
</dbReference>
<dbReference type="HOGENOM" id="CLU_000540_5_0_1"/>
<evidence type="ECO:0000256" key="5">
    <source>
        <dbReference type="ARBA" id="ARBA00022692"/>
    </source>
</evidence>
<feature type="transmembrane region" description="Helical" evidence="15">
    <location>
        <begin position="1147"/>
        <end position="1173"/>
    </location>
</feature>
<evidence type="ECO:0000256" key="15">
    <source>
        <dbReference type="RuleBase" id="RU361132"/>
    </source>
</evidence>
<evidence type="ECO:0000313" key="18">
    <source>
        <dbReference type="EnsemblMetazoa" id="HelroP89291"/>
    </source>
</evidence>
<comment type="subcellular location">
    <subcellularLocation>
        <location evidence="1 15">Cell membrane</location>
        <topology evidence="1 15">Multi-pass membrane protein</topology>
    </subcellularLocation>
</comment>
<organism evidence="18 19">
    <name type="scientific">Helobdella robusta</name>
    <name type="common">Californian leech</name>
    <dbReference type="NCBI Taxonomy" id="6412"/>
    <lineage>
        <taxon>Eukaryota</taxon>
        <taxon>Metazoa</taxon>
        <taxon>Spiralia</taxon>
        <taxon>Lophotrochozoa</taxon>
        <taxon>Annelida</taxon>
        <taxon>Clitellata</taxon>
        <taxon>Hirudinea</taxon>
        <taxon>Rhynchobdellida</taxon>
        <taxon>Glossiphoniidae</taxon>
        <taxon>Helobdella</taxon>
    </lineage>
</organism>
<feature type="domain" description="Ion transport" evidence="16">
    <location>
        <begin position="2"/>
        <end position="204"/>
    </location>
</feature>
<keyword evidence="5 15" id="KW-0812">Transmembrane</keyword>
<feature type="transmembrane region" description="Helical" evidence="15">
    <location>
        <begin position="1353"/>
        <end position="1371"/>
    </location>
</feature>
<dbReference type="InterPro" id="IPR043203">
    <property type="entry name" value="VGCC_Ca_Na"/>
</dbReference>
<dbReference type="FunFam" id="1.20.120.350:FF:000003">
    <property type="entry name" value="Voltage-dependent sodium channel"/>
    <property type="match status" value="1"/>
</dbReference>
<comment type="function">
    <text evidence="15">Mediates the voltage-dependent sodium ion permeability of excitable membranes. Assuming opened or closed conformations in response to the voltage difference across the membrane, the protein forms a sodium-selective channel through which Na(+) ions may pass in accordance with their electrochemical gradient.</text>
</comment>
<feature type="transmembrane region" description="Helical" evidence="15">
    <location>
        <begin position="567"/>
        <end position="585"/>
    </location>
</feature>
<feature type="transmembrane region" description="Helical" evidence="15">
    <location>
        <begin position="1477"/>
        <end position="1500"/>
    </location>
</feature>
<feature type="domain" description="Ion transport" evidence="16">
    <location>
        <begin position="566"/>
        <end position="787"/>
    </location>
</feature>
<feature type="domain" description="Ion transport" evidence="16">
    <location>
        <begin position="1030"/>
        <end position="1300"/>
    </location>
</feature>
<dbReference type="EMBL" id="KB097635">
    <property type="protein sequence ID" value="ESN93132.1"/>
    <property type="molecule type" value="Genomic_DNA"/>
</dbReference>
<dbReference type="GO" id="GO:0019228">
    <property type="term" value="P:neuronal action potential"/>
    <property type="evidence" value="ECO:0000318"/>
    <property type="project" value="GO_Central"/>
</dbReference>
<reference evidence="17 19" key="2">
    <citation type="journal article" date="2013" name="Nature">
        <title>Insights into bilaterian evolution from three spiralian genomes.</title>
        <authorList>
            <person name="Simakov O."/>
            <person name="Marletaz F."/>
            <person name="Cho S.J."/>
            <person name="Edsinger-Gonzales E."/>
            <person name="Havlak P."/>
            <person name="Hellsten U."/>
            <person name="Kuo D.H."/>
            <person name="Larsson T."/>
            <person name="Lv J."/>
            <person name="Arendt D."/>
            <person name="Savage R."/>
            <person name="Osoegawa K."/>
            <person name="de Jong P."/>
            <person name="Grimwood J."/>
            <person name="Chapman J.A."/>
            <person name="Shapiro H."/>
            <person name="Aerts A."/>
            <person name="Otillar R.P."/>
            <person name="Terry A.Y."/>
            <person name="Boore J.L."/>
            <person name="Grigoriev I.V."/>
            <person name="Lindberg D.R."/>
            <person name="Seaver E.C."/>
            <person name="Weisblat D.A."/>
            <person name="Putnam N.H."/>
            <person name="Rokhsar D.S."/>
        </authorList>
    </citation>
    <scope>NUCLEOTIDE SEQUENCE</scope>
</reference>
<evidence type="ECO:0000256" key="12">
    <source>
        <dbReference type="ARBA" id="ARBA00023157"/>
    </source>
</evidence>
<feature type="transmembrane region" description="Helical" evidence="15">
    <location>
        <begin position="597"/>
        <end position="623"/>
    </location>
</feature>
<evidence type="ECO:0000313" key="17">
    <source>
        <dbReference type="EMBL" id="ESN93132.1"/>
    </source>
</evidence>
<dbReference type="InParanoid" id="T1G7B6"/>
<evidence type="ECO:0000256" key="9">
    <source>
        <dbReference type="ARBA" id="ARBA00023053"/>
    </source>
</evidence>
<evidence type="ECO:0000256" key="1">
    <source>
        <dbReference type="ARBA" id="ARBA00004651"/>
    </source>
</evidence>
<feature type="transmembrane region" description="Helical" evidence="15">
    <location>
        <begin position="1414"/>
        <end position="1433"/>
    </location>
</feature>
<dbReference type="OMA" id="CDAWLKI"/>
<keyword evidence="8 15" id="KW-1133">Transmembrane helix</keyword>
<keyword evidence="9 15" id="KW-0915">Sodium</keyword>
<dbReference type="PANTHER" id="PTHR10037:SF288">
    <property type="entry name" value="SODIUM CHANNEL PROTEIN PARA"/>
    <property type="match status" value="1"/>
</dbReference>
<dbReference type="PRINTS" id="PR00170">
    <property type="entry name" value="NACHANNEL"/>
</dbReference>
<dbReference type="CTD" id="20216963"/>
<feature type="transmembrane region" description="Helical" evidence="15">
    <location>
        <begin position="1098"/>
        <end position="1118"/>
    </location>
</feature>
<feature type="transmembrane region" description="Helical" evidence="15">
    <location>
        <begin position="41"/>
        <end position="60"/>
    </location>
</feature>
<comment type="caution">
    <text evidence="15">Lacks conserved residue(s) required for the propagation of feature annotation.</text>
</comment>
<dbReference type="GO" id="GO:0035725">
    <property type="term" value="P:sodium ion transmembrane transport"/>
    <property type="evidence" value="ECO:0000318"/>
    <property type="project" value="GO_Central"/>
</dbReference>
<feature type="transmembrane region" description="Helical" evidence="15">
    <location>
        <begin position="1031"/>
        <end position="1049"/>
    </location>
</feature>
<dbReference type="GO" id="GO:0019233">
    <property type="term" value="P:sensory perception of pain"/>
    <property type="evidence" value="ECO:0000318"/>
    <property type="project" value="GO_Central"/>
</dbReference>
<dbReference type="OrthoDB" id="2984333at2759"/>